<dbReference type="Proteomes" id="UP000178348">
    <property type="component" value="Unassembled WGS sequence"/>
</dbReference>
<proteinExistence type="inferred from homology"/>
<gene>
    <name evidence="4" type="ORF">A2946_02395</name>
</gene>
<dbReference type="EMBL" id="MHLB01000061">
    <property type="protein sequence ID" value="OGZ00575.1"/>
    <property type="molecule type" value="Genomic_DNA"/>
</dbReference>
<dbReference type="SUPFAM" id="SSF53271">
    <property type="entry name" value="PRTase-like"/>
    <property type="match status" value="1"/>
</dbReference>
<reference evidence="4 5" key="1">
    <citation type="journal article" date="2016" name="Nat. Commun.">
        <title>Thousands of microbial genomes shed light on interconnected biogeochemical processes in an aquifer system.</title>
        <authorList>
            <person name="Anantharaman K."/>
            <person name="Brown C.T."/>
            <person name="Hug L.A."/>
            <person name="Sharon I."/>
            <person name="Castelle C.J."/>
            <person name="Probst A.J."/>
            <person name="Thomas B.C."/>
            <person name="Singh A."/>
            <person name="Wilkins M.J."/>
            <person name="Karaoz U."/>
            <person name="Brodie E.L."/>
            <person name="Williams K.H."/>
            <person name="Hubbard S.S."/>
            <person name="Banfield J.F."/>
        </authorList>
    </citation>
    <scope>NUCLEOTIDE SEQUENCE [LARGE SCALE GENOMIC DNA]</scope>
</reference>
<evidence type="ECO:0008006" key="6">
    <source>
        <dbReference type="Google" id="ProtNLM"/>
    </source>
</evidence>
<evidence type="ECO:0000313" key="4">
    <source>
        <dbReference type="EMBL" id="OGZ00575.1"/>
    </source>
</evidence>
<name>A0A1G2CGQ7_9BACT</name>
<sequence>MNLSSFLLGLLFPARCAGCRAYMKDGDALCEPCFAGIATHTSFFCGACRARRLVSARVCHPRFPYLLAAACEYHDPAVTNLIHALKFRYNARAAEPLARLAGNYLDSLSLIPLEVAPARERAPKGSRGGLPLTGRVLPRPVVIPLPLSARRERERGFNQSLLIAKHIAGRFSLPIASDALTRSRHAKPQSEIKGIEARRKNVEGCFSVADAGPVAGRNIILVDDVVTSGATLSEAARVLKGAGARRILALAVAKA</sequence>
<dbReference type="CDD" id="cd06223">
    <property type="entry name" value="PRTases_typeI"/>
    <property type="match status" value="1"/>
</dbReference>
<feature type="domain" description="Double zinc ribbon" evidence="3">
    <location>
        <begin position="7"/>
        <end position="59"/>
    </location>
</feature>
<organism evidence="4 5">
    <name type="scientific">Candidatus Liptonbacteria bacterium RIFCSPLOWO2_01_FULL_53_13</name>
    <dbReference type="NCBI Taxonomy" id="1798651"/>
    <lineage>
        <taxon>Bacteria</taxon>
        <taxon>Candidatus Liptoniibacteriota</taxon>
    </lineage>
</organism>
<accession>A0A1G2CGQ7</accession>
<dbReference type="Gene3D" id="3.40.50.2020">
    <property type="match status" value="1"/>
</dbReference>
<evidence type="ECO:0000256" key="1">
    <source>
        <dbReference type="ARBA" id="ARBA00008007"/>
    </source>
</evidence>
<dbReference type="InterPro" id="IPR051910">
    <property type="entry name" value="ComF/GntX_DNA_util-trans"/>
</dbReference>
<dbReference type="PANTHER" id="PTHR47505">
    <property type="entry name" value="DNA UTILIZATION PROTEIN YHGH"/>
    <property type="match status" value="1"/>
</dbReference>
<evidence type="ECO:0000259" key="3">
    <source>
        <dbReference type="Pfam" id="PF18912"/>
    </source>
</evidence>
<comment type="caution">
    <text evidence="4">The sequence shown here is derived from an EMBL/GenBank/DDBJ whole genome shotgun (WGS) entry which is preliminary data.</text>
</comment>
<protein>
    <recommendedName>
        <fullName evidence="6">Phosphoribosyltransferase domain-containing protein</fullName>
    </recommendedName>
</protein>
<dbReference type="Pfam" id="PF00156">
    <property type="entry name" value="Pribosyltran"/>
    <property type="match status" value="1"/>
</dbReference>
<dbReference type="InterPro" id="IPR044005">
    <property type="entry name" value="DZR_2"/>
</dbReference>
<dbReference type="InterPro" id="IPR029057">
    <property type="entry name" value="PRTase-like"/>
</dbReference>
<feature type="domain" description="Phosphoribosyltransferase" evidence="2">
    <location>
        <begin position="160"/>
        <end position="249"/>
    </location>
</feature>
<dbReference type="PANTHER" id="PTHR47505:SF1">
    <property type="entry name" value="DNA UTILIZATION PROTEIN YHGH"/>
    <property type="match status" value="1"/>
</dbReference>
<evidence type="ECO:0000313" key="5">
    <source>
        <dbReference type="Proteomes" id="UP000178348"/>
    </source>
</evidence>
<comment type="similarity">
    <text evidence="1">Belongs to the ComF/GntX family.</text>
</comment>
<evidence type="ECO:0000259" key="2">
    <source>
        <dbReference type="Pfam" id="PF00156"/>
    </source>
</evidence>
<dbReference type="AlphaFoldDB" id="A0A1G2CGQ7"/>
<dbReference type="InterPro" id="IPR000836">
    <property type="entry name" value="PRTase_dom"/>
</dbReference>
<dbReference type="Pfam" id="PF18912">
    <property type="entry name" value="DZR_2"/>
    <property type="match status" value="1"/>
</dbReference>